<evidence type="ECO:0000313" key="6">
    <source>
        <dbReference type="EMBL" id="KAI5079790.1"/>
    </source>
</evidence>
<gene>
    <name evidence="6" type="ORF">GOP47_0005269</name>
</gene>
<evidence type="ECO:0000313" key="7">
    <source>
        <dbReference type="Proteomes" id="UP000886520"/>
    </source>
</evidence>
<dbReference type="Gene3D" id="1.20.930.10">
    <property type="entry name" value="Conserved domain common to transcription factors TFIIS, elongin A, CRSP70"/>
    <property type="match status" value="1"/>
</dbReference>
<comment type="subcellular location">
    <subcellularLocation>
        <location evidence="1 3">Nucleus</location>
    </subcellularLocation>
</comment>
<dbReference type="PANTHER" id="PTHR46554:SF2">
    <property type="entry name" value="TFIIS N-TERMINAL DOMAIN-CONTAINING PROTEIN"/>
    <property type="match status" value="1"/>
</dbReference>
<dbReference type="Proteomes" id="UP000886520">
    <property type="component" value="Chromosome 5"/>
</dbReference>
<dbReference type="SUPFAM" id="SSF47676">
    <property type="entry name" value="Conserved domain common to transcription factors TFIIS, elongin A, CRSP70"/>
    <property type="match status" value="1"/>
</dbReference>
<name>A0A9D4V5E5_ADICA</name>
<evidence type="ECO:0000256" key="3">
    <source>
        <dbReference type="PROSITE-ProRule" id="PRU00649"/>
    </source>
</evidence>
<keyword evidence="2 3" id="KW-0539">Nucleus</keyword>
<dbReference type="InterPro" id="IPR003617">
    <property type="entry name" value="TFIIS/CRSP70_N_sub"/>
</dbReference>
<dbReference type="AlphaFoldDB" id="A0A9D4V5E5"/>
<dbReference type="OrthoDB" id="550309at2759"/>
<dbReference type="InterPro" id="IPR017923">
    <property type="entry name" value="TFIIS_N"/>
</dbReference>
<dbReference type="SMART" id="SM00509">
    <property type="entry name" value="TFS2N"/>
    <property type="match status" value="1"/>
</dbReference>
<dbReference type="PANTHER" id="PTHR46554">
    <property type="entry name" value="MEDIATOR OF RNA POLYMERASE II TRANSCRIPTION SUBUNIT 26A-RELATED"/>
    <property type="match status" value="1"/>
</dbReference>
<evidence type="ECO:0000256" key="2">
    <source>
        <dbReference type="ARBA" id="ARBA00023242"/>
    </source>
</evidence>
<dbReference type="CDD" id="cd00183">
    <property type="entry name" value="TFIIS_I"/>
    <property type="match status" value="1"/>
</dbReference>
<sequence length="442" mass="48879">MERWRSFFAQAEADLWTIIHQAILLAAADFPAEFKHRRCEIAEALFARRPCPSPRTRSVDATVISGSVITNSTGDGEKKVPYEACWKEDNDLRNFDASQGEVKVADTLFYGTMTKPSAAERHSRSNDKVIELDTCLRSSKDIPEAARGLAMDSIVLQNVSMIKDQIMGSANQSEDGLLRSLHALEHLDITVDTLKATEIGREINKFRKHPSGPVRNLVKQLVRSWKGMVDEWVKNAEISQPLSASGDIANREVSAVRHANVQSEASAQRSCQLSKQSSNKATVCCASTVRVPLHTGHAVEEMGSSRVESDELYRPGLMERKVNSCGQQVQFSRCIATQSSNGSLGPGRPSNSTLETEKVFRNGSLAYEHVKKAEEESGTYVQNLSTLDYKTCGAIKRQIAIEDQHAVRAKKYRDMQPSSSPELSKTGFLSARLPASAKPQRR</sequence>
<accession>A0A9D4V5E5</accession>
<proteinExistence type="predicted"/>
<feature type="region of interest" description="Disordered" evidence="4">
    <location>
        <begin position="409"/>
        <end position="442"/>
    </location>
</feature>
<protein>
    <recommendedName>
        <fullName evidence="5">TFIIS N-terminal domain-containing protein</fullName>
    </recommendedName>
</protein>
<comment type="caution">
    <text evidence="6">The sequence shown here is derived from an EMBL/GenBank/DDBJ whole genome shotgun (WGS) entry which is preliminary data.</text>
</comment>
<dbReference type="EMBL" id="JABFUD020000005">
    <property type="protein sequence ID" value="KAI5079790.1"/>
    <property type="molecule type" value="Genomic_DNA"/>
</dbReference>
<dbReference type="Pfam" id="PF08711">
    <property type="entry name" value="Med26"/>
    <property type="match status" value="1"/>
</dbReference>
<organism evidence="6 7">
    <name type="scientific">Adiantum capillus-veneris</name>
    <name type="common">Maidenhair fern</name>
    <dbReference type="NCBI Taxonomy" id="13818"/>
    <lineage>
        <taxon>Eukaryota</taxon>
        <taxon>Viridiplantae</taxon>
        <taxon>Streptophyta</taxon>
        <taxon>Embryophyta</taxon>
        <taxon>Tracheophyta</taxon>
        <taxon>Polypodiopsida</taxon>
        <taxon>Polypodiidae</taxon>
        <taxon>Polypodiales</taxon>
        <taxon>Pteridineae</taxon>
        <taxon>Pteridaceae</taxon>
        <taxon>Vittarioideae</taxon>
        <taxon>Adiantum</taxon>
    </lineage>
</organism>
<reference evidence="6 7" key="1">
    <citation type="submission" date="2021-01" db="EMBL/GenBank/DDBJ databases">
        <title>Adiantum capillus-veneris genome.</title>
        <authorList>
            <person name="Fang Y."/>
            <person name="Liao Q."/>
        </authorList>
    </citation>
    <scope>NUCLEOTIDE SEQUENCE [LARGE SCALE GENOMIC DNA]</scope>
    <source>
        <strain evidence="6">H3</strain>
        <tissue evidence="6">Leaf</tissue>
    </source>
</reference>
<dbReference type="GO" id="GO:0005634">
    <property type="term" value="C:nucleus"/>
    <property type="evidence" value="ECO:0007669"/>
    <property type="project" value="UniProtKB-SubCell"/>
</dbReference>
<feature type="domain" description="TFIIS N-terminal" evidence="5">
    <location>
        <begin position="157"/>
        <end position="232"/>
    </location>
</feature>
<evidence type="ECO:0000256" key="4">
    <source>
        <dbReference type="SAM" id="MobiDB-lite"/>
    </source>
</evidence>
<keyword evidence="7" id="KW-1185">Reference proteome</keyword>
<evidence type="ECO:0000259" key="5">
    <source>
        <dbReference type="PROSITE" id="PS51319"/>
    </source>
</evidence>
<evidence type="ECO:0000256" key="1">
    <source>
        <dbReference type="ARBA" id="ARBA00004123"/>
    </source>
</evidence>
<dbReference type="PROSITE" id="PS51319">
    <property type="entry name" value="TFIIS_N"/>
    <property type="match status" value="1"/>
</dbReference>
<dbReference type="InterPro" id="IPR035441">
    <property type="entry name" value="TFIIS/LEDGF_dom_sf"/>
</dbReference>